<dbReference type="InterPro" id="IPR011006">
    <property type="entry name" value="CheY-like_superfamily"/>
</dbReference>
<dbReference type="InterPro" id="IPR050595">
    <property type="entry name" value="Bact_response_regulator"/>
</dbReference>
<dbReference type="Pfam" id="PF00072">
    <property type="entry name" value="Response_reg"/>
    <property type="match status" value="1"/>
</dbReference>
<protein>
    <submittedName>
        <fullName evidence="4">Response regulator</fullName>
    </submittedName>
</protein>
<dbReference type="PROSITE" id="PS50110">
    <property type="entry name" value="RESPONSE_REGULATORY"/>
    <property type="match status" value="1"/>
</dbReference>
<keyword evidence="5" id="KW-1185">Reference proteome</keyword>
<dbReference type="PANTHER" id="PTHR44591">
    <property type="entry name" value="STRESS RESPONSE REGULATOR PROTEIN 1"/>
    <property type="match status" value="1"/>
</dbReference>
<dbReference type="InterPro" id="IPR001789">
    <property type="entry name" value="Sig_transdc_resp-reg_receiver"/>
</dbReference>
<dbReference type="OrthoDB" id="9809670at2"/>
<dbReference type="GO" id="GO:0000160">
    <property type="term" value="P:phosphorelay signal transduction system"/>
    <property type="evidence" value="ECO:0007669"/>
    <property type="project" value="InterPro"/>
</dbReference>
<feature type="modified residue" description="4-aspartylphosphate" evidence="2">
    <location>
        <position position="54"/>
    </location>
</feature>
<evidence type="ECO:0000313" key="4">
    <source>
        <dbReference type="EMBL" id="KAA0257080.1"/>
    </source>
</evidence>
<feature type="domain" description="Response regulatory" evidence="3">
    <location>
        <begin position="3"/>
        <end position="121"/>
    </location>
</feature>
<dbReference type="EMBL" id="VFJB01000009">
    <property type="protein sequence ID" value="KAA0257080.1"/>
    <property type="molecule type" value="Genomic_DNA"/>
</dbReference>
<dbReference type="PANTHER" id="PTHR44591:SF3">
    <property type="entry name" value="RESPONSE REGULATORY DOMAIN-CONTAINING PROTEIN"/>
    <property type="match status" value="1"/>
</dbReference>
<dbReference type="Gene3D" id="3.40.50.2300">
    <property type="match status" value="1"/>
</dbReference>
<evidence type="ECO:0000259" key="3">
    <source>
        <dbReference type="PROSITE" id="PS50110"/>
    </source>
</evidence>
<sequence length="353" mass="41578">MTTILIVDDSLFVQESLKEELFKIDKDLVVLCAKNPVEAEKILKEYIIDLMLLDVKMPIKSGNIFLKEIRSLSYYSDLPIVMLTSITEKALILELAKLGIDGYVVKNNLANIRDKIEKFIKNPSEINRLKQFSRVSEFISLKDRWFQQLFDLLYDGDYSSLDMDVLEELNRGLKVVNKSYKLSNLENDLRIRILAGAIFLKKQKPIFVWQEYSFIEKLKEKVIGLLLGFYLYVILKGIYETEMYSLIITYILNLFIIGEYCGRLKYDVEILSQLIKKQFLLFYKMFLQNCPIKMPNFFEDLQRKSVKEILFMIEDVSSNLFPDNPFELSVEKGFNNKFEEMHQIILKEIYKNI</sequence>
<evidence type="ECO:0000313" key="5">
    <source>
        <dbReference type="Proteomes" id="UP000322876"/>
    </source>
</evidence>
<reference evidence="4 5" key="1">
    <citation type="submission" date="2019-06" db="EMBL/GenBank/DDBJ databases">
        <title>Genomic insights into carbon and energy metabolism of Deferribacter autotrophicus revealed new metabolic traits in the phylum Deferribacteres.</title>
        <authorList>
            <person name="Slobodkin A.I."/>
            <person name="Slobodkina G.B."/>
            <person name="Allioux M."/>
            <person name="Alain K."/>
            <person name="Jebbar M."/>
            <person name="Shadrin V."/>
            <person name="Kublanov I.V."/>
            <person name="Toshchakov S.V."/>
            <person name="Bonch-Osmolovskaya E.A."/>
        </authorList>
    </citation>
    <scope>NUCLEOTIDE SEQUENCE [LARGE SCALE GENOMIC DNA]</scope>
    <source>
        <strain evidence="4 5">SL50</strain>
    </source>
</reference>
<dbReference type="CDD" id="cd00156">
    <property type="entry name" value="REC"/>
    <property type="match status" value="1"/>
</dbReference>
<gene>
    <name evidence="4" type="ORF">FHQ18_10960</name>
</gene>
<accession>A0A5A8EZH3</accession>
<dbReference type="SMART" id="SM00448">
    <property type="entry name" value="REC"/>
    <property type="match status" value="1"/>
</dbReference>
<evidence type="ECO:0000256" key="2">
    <source>
        <dbReference type="PROSITE-ProRule" id="PRU00169"/>
    </source>
</evidence>
<dbReference type="SUPFAM" id="SSF52172">
    <property type="entry name" value="CheY-like"/>
    <property type="match status" value="1"/>
</dbReference>
<evidence type="ECO:0000256" key="1">
    <source>
        <dbReference type="ARBA" id="ARBA00022553"/>
    </source>
</evidence>
<proteinExistence type="predicted"/>
<dbReference type="RefSeq" id="WP_149267224.1">
    <property type="nucleotide sequence ID" value="NZ_VFJB01000009.1"/>
</dbReference>
<keyword evidence="1 2" id="KW-0597">Phosphoprotein</keyword>
<dbReference type="Proteomes" id="UP000322876">
    <property type="component" value="Unassembled WGS sequence"/>
</dbReference>
<name>A0A5A8EZH3_9BACT</name>
<comment type="caution">
    <text evidence="4">The sequence shown here is derived from an EMBL/GenBank/DDBJ whole genome shotgun (WGS) entry which is preliminary data.</text>
</comment>
<dbReference type="AlphaFoldDB" id="A0A5A8EZH3"/>
<organism evidence="4 5">
    <name type="scientific">Deferribacter autotrophicus</name>
    <dbReference type="NCBI Taxonomy" id="500465"/>
    <lineage>
        <taxon>Bacteria</taxon>
        <taxon>Pseudomonadati</taxon>
        <taxon>Deferribacterota</taxon>
        <taxon>Deferribacteres</taxon>
        <taxon>Deferribacterales</taxon>
        <taxon>Deferribacteraceae</taxon>
        <taxon>Deferribacter</taxon>
    </lineage>
</organism>